<feature type="signal peptide" evidence="1">
    <location>
        <begin position="1"/>
        <end position="27"/>
    </location>
</feature>
<keyword evidence="1" id="KW-0732">Signal</keyword>
<sequence>MRKRTSRLFLCLLSILLVMTGALPAAAASQASVVRVDKNPGGQATASVNSILDVAAPDWERLSDVTYAVYNGNGSRVAGRYV</sequence>
<dbReference type="RefSeq" id="WP_113032140.1">
    <property type="nucleotide sequence ID" value="NZ_QMFB01000009.1"/>
</dbReference>
<name>A0A329MNE5_9BACL</name>
<evidence type="ECO:0000313" key="2">
    <source>
        <dbReference type="EMBL" id="RAV20243.1"/>
    </source>
</evidence>
<proteinExistence type="predicted"/>
<feature type="chain" id="PRO_5016253464" evidence="1">
    <location>
        <begin position="28"/>
        <end position="82"/>
    </location>
</feature>
<keyword evidence="3" id="KW-1185">Reference proteome</keyword>
<reference evidence="2 3" key="1">
    <citation type="journal article" date="2009" name="Int. J. Syst. Evol. Microbiol.">
        <title>Paenibacillus contaminans sp. nov., isolated from a contaminated laboratory plate.</title>
        <authorList>
            <person name="Chou J.H."/>
            <person name="Lee J.H."/>
            <person name="Lin M.C."/>
            <person name="Chang P.S."/>
            <person name="Arun A.B."/>
            <person name="Young C.C."/>
            <person name="Chen W.M."/>
        </authorList>
    </citation>
    <scope>NUCLEOTIDE SEQUENCE [LARGE SCALE GENOMIC DNA]</scope>
    <source>
        <strain evidence="2 3">CKOBP-6</strain>
    </source>
</reference>
<dbReference type="EMBL" id="QMFB01000009">
    <property type="protein sequence ID" value="RAV20243.1"/>
    <property type="molecule type" value="Genomic_DNA"/>
</dbReference>
<dbReference type="Proteomes" id="UP000250369">
    <property type="component" value="Unassembled WGS sequence"/>
</dbReference>
<dbReference type="AlphaFoldDB" id="A0A329MNE5"/>
<evidence type="ECO:0000313" key="3">
    <source>
        <dbReference type="Proteomes" id="UP000250369"/>
    </source>
</evidence>
<gene>
    <name evidence="2" type="ORF">DQG23_17430</name>
</gene>
<evidence type="ECO:0000256" key="1">
    <source>
        <dbReference type="SAM" id="SignalP"/>
    </source>
</evidence>
<organism evidence="2 3">
    <name type="scientific">Paenibacillus contaminans</name>
    <dbReference type="NCBI Taxonomy" id="450362"/>
    <lineage>
        <taxon>Bacteria</taxon>
        <taxon>Bacillati</taxon>
        <taxon>Bacillota</taxon>
        <taxon>Bacilli</taxon>
        <taxon>Bacillales</taxon>
        <taxon>Paenibacillaceae</taxon>
        <taxon>Paenibacillus</taxon>
    </lineage>
</organism>
<accession>A0A329MNE5</accession>
<comment type="caution">
    <text evidence="2">The sequence shown here is derived from an EMBL/GenBank/DDBJ whole genome shotgun (WGS) entry which is preliminary data.</text>
</comment>
<protein>
    <submittedName>
        <fullName evidence="2">Uncharacterized protein</fullName>
    </submittedName>
</protein>